<dbReference type="SUPFAM" id="SSF55811">
    <property type="entry name" value="Nudix"/>
    <property type="match status" value="1"/>
</dbReference>
<keyword evidence="4" id="KW-1185">Reference proteome</keyword>
<feature type="domain" description="Nudix hydrolase" evidence="1">
    <location>
        <begin position="22"/>
        <end position="165"/>
    </location>
</feature>
<dbReference type="CDD" id="cd18873">
    <property type="entry name" value="NUDIX_NadM_like"/>
    <property type="match status" value="1"/>
</dbReference>
<sequence>MKKHLITTEWNEDDFNRMFLPGIAIDAVIFGFHDQRLMVLLLQYKNTNAFALPGGFIMKHENGNDAAQRILKDRTGLSNIYLEQFYTFADISRHDTSFFKKIMKARGMKPTKNHFLLNRFISIGYYALVDFTKAVPTTDLLADECKWHDLKELPPLIQDHQQIIQKALSTLRQDLDIKLVGFNLLPETFTIGDLQNLYETILDTKFLRTSFQRKILNLGILKMVDKKMTGAAHKAPYLYKFSTK</sequence>
<dbReference type="InterPro" id="IPR054105">
    <property type="entry name" value="WHD_NrtR"/>
</dbReference>
<accession>A0A4U3L9H9</accession>
<dbReference type="Gene3D" id="1.10.10.10">
    <property type="entry name" value="Winged helix-like DNA-binding domain superfamily/Winged helix DNA-binding domain"/>
    <property type="match status" value="1"/>
</dbReference>
<evidence type="ECO:0000259" key="1">
    <source>
        <dbReference type="Pfam" id="PF00293"/>
    </source>
</evidence>
<dbReference type="Gene3D" id="3.90.79.10">
    <property type="entry name" value="Nucleoside Triphosphate Pyrophosphohydrolase"/>
    <property type="match status" value="1"/>
</dbReference>
<dbReference type="EMBL" id="SZQL01000001">
    <property type="protein sequence ID" value="TKK71770.1"/>
    <property type="molecule type" value="Genomic_DNA"/>
</dbReference>
<name>A0A4U3L9H9_9BACT</name>
<reference evidence="3 4" key="1">
    <citation type="submission" date="2019-05" db="EMBL/GenBank/DDBJ databases">
        <title>Panacibacter sp. strain 17mud1-8 Genome sequencing and assembly.</title>
        <authorList>
            <person name="Chhetri G."/>
        </authorList>
    </citation>
    <scope>NUCLEOTIDE SEQUENCE [LARGE SCALE GENOMIC DNA]</scope>
    <source>
        <strain evidence="3 4">17mud1-8</strain>
    </source>
</reference>
<evidence type="ECO:0000313" key="4">
    <source>
        <dbReference type="Proteomes" id="UP000305848"/>
    </source>
</evidence>
<feature type="domain" description="NrtR DNA-binding winged helix" evidence="2">
    <location>
        <begin position="181"/>
        <end position="241"/>
    </location>
</feature>
<dbReference type="Pfam" id="PF00293">
    <property type="entry name" value="NUDIX"/>
    <property type="match status" value="1"/>
</dbReference>
<dbReference type="Proteomes" id="UP000305848">
    <property type="component" value="Unassembled WGS sequence"/>
</dbReference>
<dbReference type="Pfam" id="PF21906">
    <property type="entry name" value="WHD_NrtR"/>
    <property type="match status" value="1"/>
</dbReference>
<evidence type="ECO:0000259" key="2">
    <source>
        <dbReference type="Pfam" id="PF21906"/>
    </source>
</evidence>
<dbReference type="PANTHER" id="PTHR43736:SF4">
    <property type="entry name" value="SLR1690 PROTEIN"/>
    <property type="match status" value="1"/>
</dbReference>
<dbReference type="GO" id="GO:0016787">
    <property type="term" value="F:hydrolase activity"/>
    <property type="evidence" value="ECO:0007669"/>
    <property type="project" value="UniProtKB-KW"/>
</dbReference>
<organism evidence="3 4">
    <name type="scientific">Ilyomonas limi</name>
    <dbReference type="NCBI Taxonomy" id="2575867"/>
    <lineage>
        <taxon>Bacteria</taxon>
        <taxon>Pseudomonadati</taxon>
        <taxon>Bacteroidota</taxon>
        <taxon>Chitinophagia</taxon>
        <taxon>Chitinophagales</taxon>
        <taxon>Chitinophagaceae</taxon>
        <taxon>Ilyomonas</taxon>
    </lineage>
</organism>
<protein>
    <submittedName>
        <fullName evidence="3">NUDIX hydrolase</fullName>
    </submittedName>
</protein>
<dbReference type="InterPro" id="IPR036390">
    <property type="entry name" value="WH_DNA-bd_sf"/>
</dbReference>
<dbReference type="InterPro" id="IPR015797">
    <property type="entry name" value="NUDIX_hydrolase-like_dom_sf"/>
</dbReference>
<comment type="caution">
    <text evidence="3">The sequence shown here is derived from an EMBL/GenBank/DDBJ whole genome shotgun (WGS) entry which is preliminary data.</text>
</comment>
<gene>
    <name evidence="3" type="ORF">FC093_01750</name>
</gene>
<evidence type="ECO:0000313" key="3">
    <source>
        <dbReference type="EMBL" id="TKK71770.1"/>
    </source>
</evidence>
<dbReference type="OrthoDB" id="9786141at2"/>
<proteinExistence type="predicted"/>
<dbReference type="AlphaFoldDB" id="A0A4U3L9H9"/>
<dbReference type="PANTHER" id="PTHR43736">
    <property type="entry name" value="ADP-RIBOSE PYROPHOSPHATASE"/>
    <property type="match status" value="1"/>
</dbReference>
<keyword evidence="3" id="KW-0378">Hydrolase</keyword>
<dbReference type="InterPro" id="IPR036388">
    <property type="entry name" value="WH-like_DNA-bd_sf"/>
</dbReference>
<dbReference type="SUPFAM" id="SSF46785">
    <property type="entry name" value="Winged helix' DNA-binding domain"/>
    <property type="match status" value="1"/>
</dbReference>
<dbReference type="InterPro" id="IPR000086">
    <property type="entry name" value="NUDIX_hydrolase_dom"/>
</dbReference>
<dbReference type="RefSeq" id="WP_137260010.1">
    <property type="nucleotide sequence ID" value="NZ_SZQL01000001.1"/>
</dbReference>